<name>A0AAE9BPM6_9CAUD</name>
<dbReference type="SUPFAM" id="SSF54060">
    <property type="entry name" value="His-Me finger endonucleases"/>
    <property type="match status" value="1"/>
</dbReference>
<dbReference type="Gene3D" id="3.90.75.20">
    <property type="match status" value="1"/>
</dbReference>
<dbReference type="Proteomes" id="UP000827505">
    <property type="component" value="Segment"/>
</dbReference>
<proteinExistence type="predicted"/>
<accession>A0AAE9BPM6</accession>
<evidence type="ECO:0000313" key="2">
    <source>
        <dbReference type="EMBL" id="UAW07638.1"/>
    </source>
</evidence>
<dbReference type="InterPro" id="IPR044925">
    <property type="entry name" value="His-Me_finger_sf"/>
</dbReference>
<dbReference type="EMBL" id="MZ923531">
    <property type="protein sequence ID" value="UAW07638.1"/>
    <property type="molecule type" value="Genomic_DNA"/>
</dbReference>
<protein>
    <recommendedName>
        <fullName evidence="1">HNH nuclease domain-containing protein</fullName>
    </recommendedName>
</protein>
<dbReference type="InterPro" id="IPR003615">
    <property type="entry name" value="HNH_nuc"/>
</dbReference>
<reference evidence="2 3" key="1">
    <citation type="submission" date="2021-08" db="EMBL/GenBank/DDBJ databases">
        <authorList>
            <person name="Mutusamy P."/>
            <person name="Jaya Jothi S."/>
            <person name="Su Yin L."/>
            <person name="Loke S."/>
            <person name="Petersen B."/>
            <person name="Sicheritz-Ponten T."/>
            <person name="Clokie M."/>
            <person name="Millard A."/>
            <person name="Rajandas H."/>
            <person name="Parimannan S."/>
        </authorList>
    </citation>
    <scope>NUCLEOTIDE SEQUENCE [LARGE SCALE GENOMIC DNA]</scope>
</reference>
<keyword evidence="3" id="KW-1185">Reference proteome</keyword>
<dbReference type="Pfam" id="PF13392">
    <property type="entry name" value="HNH_3"/>
    <property type="match status" value="1"/>
</dbReference>
<evidence type="ECO:0000259" key="1">
    <source>
        <dbReference type="Pfam" id="PF13392"/>
    </source>
</evidence>
<sequence>MVSESIRSRLLAGYEVDYNGCWNWKGATASGYGVIVLNRKVAAEHGVGRNYQTHRASYEIHHGPIPEGNVVRHKCDNKLCLNPDHLEVGTQRENIQDAIDRGRMASKLTEKDIEFIRSSTLSQRRLGKLLGVSPTVIWHVRNGSKWRHV</sequence>
<feature type="domain" description="HNH nuclease" evidence="1">
    <location>
        <begin position="51"/>
        <end position="94"/>
    </location>
</feature>
<evidence type="ECO:0000313" key="3">
    <source>
        <dbReference type="Proteomes" id="UP000827505"/>
    </source>
</evidence>
<organism evidence="2 3">
    <name type="scientific">Salmonella phage PRF-SP1</name>
    <dbReference type="NCBI Taxonomy" id="2873462"/>
    <lineage>
        <taxon>Viruses</taxon>
        <taxon>Duplodnaviria</taxon>
        <taxon>Heunggongvirae</taxon>
        <taxon>Uroviricota</taxon>
        <taxon>Caudoviricetes</taxon>
        <taxon>Autographivirales</taxon>
        <taxon>Autotranscriptaviridae</taxon>
        <taxon>Studiervirinae</taxon>
        <taxon>Kayfunavirus</taxon>
        <taxon>Kayfunavirus PRFSP1</taxon>
    </lineage>
</organism>
<gene>
    <name evidence="2" type="ORF">JKMMMIAP_00008</name>
</gene>